<dbReference type="Gene3D" id="3.10.20.740">
    <property type="match status" value="1"/>
</dbReference>
<dbReference type="Gene3D" id="3.40.228.10">
    <property type="entry name" value="Dimethylsulfoxide Reductase, domain 2"/>
    <property type="match status" value="1"/>
</dbReference>
<dbReference type="InterPro" id="IPR019574">
    <property type="entry name" value="NADH_UbQ_OxRdtase_Gsu_4Fe4S-bd"/>
</dbReference>
<dbReference type="Gene3D" id="2.20.25.90">
    <property type="entry name" value="ADC-like domains"/>
    <property type="match status" value="1"/>
</dbReference>
<comment type="cofactor">
    <cofactor evidence="15">
        <name>[2Fe-2S] cluster</name>
        <dbReference type="ChEBI" id="CHEBI:190135"/>
    </cofactor>
</comment>
<evidence type="ECO:0000259" key="16">
    <source>
        <dbReference type="PROSITE" id="PS51085"/>
    </source>
</evidence>
<comment type="similarity">
    <text evidence="3">Belongs to the complex I 75 kDa subunit family.</text>
</comment>
<dbReference type="InterPro" id="IPR050123">
    <property type="entry name" value="Prok_molybdopt-oxidoreductase"/>
</dbReference>
<evidence type="ECO:0000256" key="8">
    <source>
        <dbReference type="ARBA" id="ARBA00022737"/>
    </source>
</evidence>
<keyword evidence="11" id="KW-0408">Iron</keyword>
<evidence type="ECO:0000259" key="19">
    <source>
        <dbReference type="PROSITE" id="PS51839"/>
    </source>
</evidence>
<dbReference type="GO" id="GO:0051539">
    <property type="term" value="F:4 iron, 4 sulfur cluster binding"/>
    <property type="evidence" value="ECO:0007669"/>
    <property type="project" value="UniProtKB-KW"/>
</dbReference>
<dbReference type="InterPro" id="IPR041924">
    <property type="entry name" value="Formate_Dh-H_N"/>
</dbReference>
<comment type="similarity">
    <text evidence="4">In the C-terminal section; belongs to the prokaryotic molybdopterin-containing oxidoreductase family.</text>
</comment>
<dbReference type="Pfam" id="PF13510">
    <property type="entry name" value="Fer2_4"/>
    <property type="match status" value="1"/>
</dbReference>
<dbReference type="OrthoDB" id="9803192at2"/>
<organism evidence="20 21">
    <name type="scientific">Heliorestis convoluta</name>
    <dbReference type="NCBI Taxonomy" id="356322"/>
    <lineage>
        <taxon>Bacteria</taxon>
        <taxon>Bacillati</taxon>
        <taxon>Bacillota</taxon>
        <taxon>Clostridia</taxon>
        <taxon>Eubacteriales</taxon>
        <taxon>Heliobacteriaceae</taxon>
        <taxon>Heliorestis</taxon>
    </lineage>
</organism>
<evidence type="ECO:0000256" key="12">
    <source>
        <dbReference type="ARBA" id="ARBA00023014"/>
    </source>
</evidence>
<protein>
    <submittedName>
        <fullName evidence="20">Formate dehydrogenase, alpha subunit</fullName>
        <ecNumber evidence="20">1.17.1.9</ecNumber>
    </submittedName>
</protein>
<keyword evidence="10 20" id="KW-0560">Oxidoreductase</keyword>
<dbReference type="InterPro" id="IPR017896">
    <property type="entry name" value="4Fe4S_Fe-S-bd"/>
</dbReference>
<evidence type="ECO:0000256" key="6">
    <source>
        <dbReference type="ARBA" id="ARBA00022714"/>
    </source>
</evidence>
<dbReference type="FunFam" id="3.30.70.20:FF:000035">
    <property type="entry name" value="Iron hydrogenase 1"/>
    <property type="match status" value="1"/>
</dbReference>
<evidence type="ECO:0000256" key="14">
    <source>
        <dbReference type="ARBA" id="ARBA00023136"/>
    </source>
</evidence>
<gene>
    <name evidence="20" type="primary">fdhA</name>
    <name evidence="20" type="synonym">nuoG</name>
    <name evidence="20" type="ORF">FTV88_3010</name>
</gene>
<dbReference type="Pfam" id="PF12838">
    <property type="entry name" value="Fer4_7"/>
    <property type="match status" value="1"/>
</dbReference>
<dbReference type="EMBL" id="CP045875">
    <property type="protein sequence ID" value="QGG49085.1"/>
    <property type="molecule type" value="Genomic_DNA"/>
</dbReference>
<dbReference type="SUPFAM" id="SSF54862">
    <property type="entry name" value="4Fe-4S ferredoxins"/>
    <property type="match status" value="1"/>
</dbReference>
<dbReference type="InterPro" id="IPR027467">
    <property type="entry name" value="MopterinOxRdtase_cofactor_BS"/>
</dbReference>
<evidence type="ECO:0000256" key="2">
    <source>
        <dbReference type="ARBA" id="ARBA00004370"/>
    </source>
</evidence>
<evidence type="ECO:0000256" key="5">
    <source>
        <dbReference type="ARBA" id="ARBA00022485"/>
    </source>
</evidence>
<proteinExistence type="inferred from homology"/>
<evidence type="ECO:0000256" key="15">
    <source>
        <dbReference type="ARBA" id="ARBA00034078"/>
    </source>
</evidence>
<dbReference type="Pfam" id="PF00384">
    <property type="entry name" value="Molybdopterin"/>
    <property type="match status" value="1"/>
</dbReference>
<keyword evidence="9" id="KW-1278">Translocase</keyword>
<dbReference type="CDD" id="cd02753">
    <property type="entry name" value="MopB_Formate-Dh-H"/>
    <property type="match status" value="1"/>
</dbReference>
<dbReference type="KEGG" id="hcv:FTV88_3010"/>
<evidence type="ECO:0000256" key="13">
    <source>
        <dbReference type="ARBA" id="ARBA00023027"/>
    </source>
</evidence>
<dbReference type="InterPro" id="IPR006657">
    <property type="entry name" value="MoPterin_dinucl-bd_dom"/>
</dbReference>
<evidence type="ECO:0000313" key="20">
    <source>
        <dbReference type="EMBL" id="QGG49085.1"/>
    </source>
</evidence>
<dbReference type="GO" id="GO:0046872">
    <property type="term" value="F:metal ion binding"/>
    <property type="evidence" value="ECO:0007669"/>
    <property type="project" value="UniProtKB-KW"/>
</dbReference>
<dbReference type="GO" id="GO:0016020">
    <property type="term" value="C:membrane"/>
    <property type="evidence" value="ECO:0007669"/>
    <property type="project" value="UniProtKB-SubCell"/>
</dbReference>
<dbReference type="PROSITE" id="PS00551">
    <property type="entry name" value="MOLYBDOPTERIN_PROK_1"/>
    <property type="match status" value="1"/>
</dbReference>
<dbReference type="PROSITE" id="PS51669">
    <property type="entry name" value="4FE4S_MOW_BIS_MGD"/>
    <property type="match status" value="1"/>
</dbReference>
<feature type="domain" description="4Fe-4S ferredoxin-type" evidence="17">
    <location>
        <begin position="148"/>
        <end position="178"/>
    </location>
</feature>
<dbReference type="EC" id="1.17.1.9" evidence="20"/>
<dbReference type="InterPro" id="IPR017900">
    <property type="entry name" value="4Fe4S_Fe_S_CS"/>
</dbReference>
<dbReference type="SUPFAM" id="SSF54292">
    <property type="entry name" value="2Fe-2S ferredoxin-like"/>
    <property type="match status" value="1"/>
</dbReference>
<dbReference type="Gene3D" id="2.40.40.20">
    <property type="match status" value="1"/>
</dbReference>
<dbReference type="AlphaFoldDB" id="A0A5Q2N9A7"/>
<dbReference type="GO" id="GO:0015942">
    <property type="term" value="P:formate metabolic process"/>
    <property type="evidence" value="ECO:0007669"/>
    <property type="project" value="InterPro"/>
</dbReference>
<dbReference type="Proteomes" id="UP000366051">
    <property type="component" value="Chromosome"/>
</dbReference>
<dbReference type="PROSITE" id="PS51085">
    <property type="entry name" value="2FE2S_FER_2"/>
    <property type="match status" value="1"/>
</dbReference>
<evidence type="ECO:0000256" key="1">
    <source>
        <dbReference type="ARBA" id="ARBA00001966"/>
    </source>
</evidence>
<dbReference type="FunFam" id="3.10.20.740:FF:000004">
    <property type="entry name" value="NADH-quinone oxidoreductase"/>
    <property type="match status" value="1"/>
</dbReference>
<reference evidence="21" key="1">
    <citation type="submission" date="2019-11" db="EMBL/GenBank/DDBJ databases">
        <title>Genome sequence of Heliorestis convoluta strain HH, an alkaliphilic and minimalistic phototrophic bacterium from a soda lake in Egypt.</title>
        <authorList>
            <person name="Dewey E.D."/>
            <person name="Stokes L.M."/>
            <person name="Burchell B.M."/>
            <person name="Shaffer K.N."/>
            <person name="Huntington A.M."/>
            <person name="Baker J.M."/>
            <person name="Nadendla S."/>
            <person name="Giglio M.G."/>
            <person name="Touchman J.W."/>
            <person name="Blankenship R.E."/>
            <person name="Madigan M.T."/>
            <person name="Sattley W.M."/>
        </authorList>
    </citation>
    <scope>NUCLEOTIDE SEQUENCE [LARGE SCALE GENOMIC DNA]</scope>
    <source>
        <strain evidence="21">HH</strain>
    </source>
</reference>
<dbReference type="InterPro" id="IPR036010">
    <property type="entry name" value="2Fe-2S_ferredoxin-like_sf"/>
</dbReference>
<keyword evidence="8" id="KW-0677">Repeat</keyword>
<dbReference type="SUPFAM" id="SSF53706">
    <property type="entry name" value="Formate dehydrogenase/DMSO reductase, domains 1-3"/>
    <property type="match status" value="1"/>
</dbReference>
<name>A0A5Q2N9A7_9FIRM</name>
<evidence type="ECO:0000256" key="4">
    <source>
        <dbReference type="ARBA" id="ARBA00007023"/>
    </source>
</evidence>
<dbReference type="GO" id="GO:0022904">
    <property type="term" value="P:respiratory electron transport chain"/>
    <property type="evidence" value="ECO:0007669"/>
    <property type="project" value="TreeGrafter"/>
</dbReference>
<keyword evidence="14" id="KW-0472">Membrane</keyword>
<dbReference type="SMART" id="SM00926">
    <property type="entry name" value="Molybdop_Fe4S4"/>
    <property type="match status" value="1"/>
</dbReference>
<comment type="cofactor">
    <cofactor evidence="1">
        <name>[4Fe-4S] cluster</name>
        <dbReference type="ChEBI" id="CHEBI:49883"/>
    </cofactor>
</comment>
<evidence type="ECO:0000256" key="10">
    <source>
        <dbReference type="ARBA" id="ARBA00023002"/>
    </source>
</evidence>
<dbReference type="Pfam" id="PF04879">
    <property type="entry name" value="Molybdop_Fe4S4"/>
    <property type="match status" value="1"/>
</dbReference>
<keyword evidence="12" id="KW-0411">Iron-sulfur</keyword>
<dbReference type="GO" id="GO:0043546">
    <property type="term" value="F:molybdopterin cofactor binding"/>
    <property type="evidence" value="ECO:0007669"/>
    <property type="project" value="InterPro"/>
</dbReference>
<keyword evidence="6" id="KW-0001">2Fe-2S</keyword>
<dbReference type="InterPro" id="IPR001041">
    <property type="entry name" value="2Fe-2S_ferredoxin-type"/>
</dbReference>
<dbReference type="PANTHER" id="PTHR43105">
    <property type="entry name" value="RESPIRATORY NITRATE REDUCTASE"/>
    <property type="match status" value="1"/>
</dbReference>
<feature type="domain" description="4Fe-4S His(Cys)3-ligated-type" evidence="19">
    <location>
        <begin position="87"/>
        <end position="126"/>
    </location>
</feature>
<dbReference type="InterPro" id="IPR006656">
    <property type="entry name" value="Mopterin_OxRdtase"/>
</dbReference>
<dbReference type="SMART" id="SM00929">
    <property type="entry name" value="NADH-G_4Fe-4S_3"/>
    <property type="match status" value="1"/>
</dbReference>
<feature type="domain" description="4Fe-4S ferredoxin-type" evidence="17">
    <location>
        <begin position="191"/>
        <end position="221"/>
    </location>
</feature>
<dbReference type="FunFam" id="3.40.228.10:FF:000002">
    <property type="entry name" value="Formate dehydrogenase subunit alpha"/>
    <property type="match status" value="1"/>
</dbReference>
<dbReference type="PROSITE" id="PS51379">
    <property type="entry name" value="4FE4S_FER_2"/>
    <property type="match status" value="2"/>
</dbReference>
<accession>A0A5Q2N9A7</accession>
<dbReference type="Gene3D" id="3.30.70.20">
    <property type="match status" value="1"/>
</dbReference>
<dbReference type="InterPro" id="IPR006963">
    <property type="entry name" value="Mopterin_OxRdtase_4Fe-4S_dom"/>
</dbReference>
<evidence type="ECO:0000256" key="7">
    <source>
        <dbReference type="ARBA" id="ARBA00022723"/>
    </source>
</evidence>
<sequence length="927" mass="101981">MQKVQDITITINGQQQTVSPGMTVLQVARKLNLEIPTLCHDPFLSNQGSCRLCVVTVIDGKTNEKRLEPACVTPVQPGFIIETDSEDAIEARKTILELLLANHPNDCLRCEKAGHCALQQYAYEYGVDFPAEQDQGKKNQYASDDSNPFIERHMTKCILCGKCVTICQEEQGRHVLDYAYRGFATKVVSEGDGLLQDSPCVFCGACLQVCPTGALIDKTKKGKARSWEIEKVPTLCPYCGTGCTIELEVVQKKGVREVIAASAPSHGGGIVNGRSLCAKGRFGMGFIHHPERLTKPLIRKNGKLIETTWEEAFSTIAKKFKDLLQAEGPDAFAFLASARTTNEENYLLNKISRAVIGTNNIDHCARLCHSASVAGLAAAFGSGAMTNPIKDIEKSDTFLVLGSNTTETHPVIAQQMIQAIKKGSQAIVIDPRKTEIAQLAQEHIQIKAGTDLAFLNSLAHVIIEEKLYNNRFVEERTENFKALAAAVAPCTPQWAAEITGLRPEQIIAVARAYSRAKKAAIYYTMGITQRFTGTYNVMAIANLALLTGHIGRPGTGVNPLRGQNNVQGACDMGALPDVYPGYQAVQDEKIRRKMASLWAVEEEKLSIRPGCTVGEMIDGAAEGTIKAMFIMGENPVLADANSSHVVKALQKLDILVVADIFLTETAELAHVVLPAASFAEKEGTFTNTERRVQSLHKAIEQRGEARPDWKILTELSCRLGYPMNYESPAEILEEINLVNSAYGGITPERLHKEGSLCWPCPSSDHPGTARLHEESFSRGKGKFHGVPYLGPAEEPCQNYPYILSTGRRLFHYHGGSMTRRGALHWAYPEEHLEMHPKDGAQEGLRTGDLVTLHSRRGAVTLPVYLTEGVAPGLVFSSFHFRESRINELTNGARDPIAKIPELKHCAVRIEKEKDWSKREGRYKRILV</sequence>
<dbReference type="PANTHER" id="PTHR43105:SF14">
    <property type="entry name" value="FORMATE DEHYDROGENASE H"/>
    <property type="match status" value="1"/>
</dbReference>
<dbReference type="PROSITE" id="PS00198">
    <property type="entry name" value="4FE4S_FER_1"/>
    <property type="match status" value="1"/>
</dbReference>
<dbReference type="Gene3D" id="3.40.50.740">
    <property type="match status" value="1"/>
</dbReference>
<evidence type="ECO:0000256" key="3">
    <source>
        <dbReference type="ARBA" id="ARBA00005404"/>
    </source>
</evidence>
<keyword evidence="7" id="KW-0479">Metal-binding</keyword>
<evidence type="ECO:0000259" key="17">
    <source>
        <dbReference type="PROSITE" id="PS51379"/>
    </source>
</evidence>
<dbReference type="GO" id="GO:0008863">
    <property type="term" value="F:formate dehydrogenase (NAD+) activity"/>
    <property type="evidence" value="ECO:0007669"/>
    <property type="project" value="UniProtKB-EC"/>
</dbReference>
<dbReference type="SUPFAM" id="SSF50692">
    <property type="entry name" value="ADC-like"/>
    <property type="match status" value="1"/>
</dbReference>
<keyword evidence="13" id="KW-0520">NAD</keyword>
<dbReference type="InterPro" id="IPR006478">
    <property type="entry name" value="Formate_DH_asu"/>
</dbReference>
<dbReference type="Pfam" id="PF01568">
    <property type="entry name" value="Molydop_binding"/>
    <property type="match status" value="1"/>
</dbReference>
<dbReference type="GO" id="GO:0003954">
    <property type="term" value="F:NADH dehydrogenase activity"/>
    <property type="evidence" value="ECO:0007669"/>
    <property type="project" value="TreeGrafter"/>
</dbReference>
<evidence type="ECO:0000256" key="11">
    <source>
        <dbReference type="ARBA" id="ARBA00023004"/>
    </source>
</evidence>
<feature type="domain" description="2Fe-2S ferredoxin-type" evidence="16">
    <location>
        <begin position="5"/>
        <end position="87"/>
    </location>
</feature>
<dbReference type="Pfam" id="PF10588">
    <property type="entry name" value="NADH-G_4Fe-4S_3"/>
    <property type="match status" value="1"/>
</dbReference>
<dbReference type="NCBIfam" id="TIGR01591">
    <property type="entry name" value="Fdh-alpha"/>
    <property type="match status" value="1"/>
</dbReference>
<evidence type="ECO:0000313" key="21">
    <source>
        <dbReference type="Proteomes" id="UP000366051"/>
    </source>
</evidence>
<keyword evidence="21" id="KW-1185">Reference proteome</keyword>
<keyword evidence="5" id="KW-0004">4Fe-4S</keyword>
<evidence type="ECO:0000256" key="9">
    <source>
        <dbReference type="ARBA" id="ARBA00022967"/>
    </source>
</evidence>
<dbReference type="GO" id="GO:0051537">
    <property type="term" value="F:2 iron, 2 sulfur cluster binding"/>
    <property type="evidence" value="ECO:0007669"/>
    <property type="project" value="UniProtKB-KW"/>
</dbReference>
<feature type="domain" description="4Fe-4S Mo/W bis-MGD-type" evidence="18">
    <location>
        <begin position="229"/>
        <end position="291"/>
    </location>
</feature>
<comment type="subcellular location">
    <subcellularLocation>
        <location evidence="2">Membrane</location>
    </subcellularLocation>
</comment>
<dbReference type="InterPro" id="IPR009010">
    <property type="entry name" value="Asp_de-COase-like_dom_sf"/>
</dbReference>
<dbReference type="PIRSF" id="PIRSF036643">
    <property type="entry name" value="FDH_alpha"/>
    <property type="match status" value="1"/>
</dbReference>
<evidence type="ECO:0000259" key="18">
    <source>
        <dbReference type="PROSITE" id="PS51669"/>
    </source>
</evidence>
<dbReference type="PROSITE" id="PS51839">
    <property type="entry name" value="4FE4S_HC3"/>
    <property type="match status" value="1"/>
</dbReference>
<dbReference type="CDD" id="cd00207">
    <property type="entry name" value="fer2"/>
    <property type="match status" value="1"/>
</dbReference>